<gene>
    <name evidence="2" type="ORF">QYM36_019426</name>
</gene>
<organism evidence="2 3">
    <name type="scientific">Artemia franciscana</name>
    <name type="common">Brine shrimp</name>
    <name type="synonym">Artemia sanfranciscana</name>
    <dbReference type="NCBI Taxonomy" id="6661"/>
    <lineage>
        <taxon>Eukaryota</taxon>
        <taxon>Metazoa</taxon>
        <taxon>Ecdysozoa</taxon>
        <taxon>Arthropoda</taxon>
        <taxon>Crustacea</taxon>
        <taxon>Branchiopoda</taxon>
        <taxon>Anostraca</taxon>
        <taxon>Artemiidae</taxon>
        <taxon>Artemia</taxon>
    </lineage>
</organism>
<evidence type="ECO:0000313" key="2">
    <source>
        <dbReference type="EMBL" id="KAK2701925.1"/>
    </source>
</evidence>
<accession>A0AA88KZE2</accession>
<name>A0AA88KZE2_ARTSF</name>
<keyword evidence="3" id="KW-1185">Reference proteome</keyword>
<evidence type="ECO:0000256" key="1">
    <source>
        <dbReference type="SAM" id="MobiDB-lite"/>
    </source>
</evidence>
<feature type="compositionally biased region" description="Basic and acidic residues" evidence="1">
    <location>
        <begin position="16"/>
        <end position="26"/>
    </location>
</feature>
<dbReference type="Proteomes" id="UP001187531">
    <property type="component" value="Unassembled WGS sequence"/>
</dbReference>
<dbReference type="EMBL" id="JAVRJZ010001123">
    <property type="protein sequence ID" value="KAK2701925.1"/>
    <property type="molecule type" value="Genomic_DNA"/>
</dbReference>
<protein>
    <submittedName>
        <fullName evidence="2">Uncharacterized protein</fullName>
    </submittedName>
</protein>
<evidence type="ECO:0000313" key="3">
    <source>
        <dbReference type="Proteomes" id="UP001187531"/>
    </source>
</evidence>
<proteinExistence type="predicted"/>
<reference evidence="2" key="1">
    <citation type="submission" date="2023-07" db="EMBL/GenBank/DDBJ databases">
        <title>Chromosome-level genome assembly of Artemia franciscana.</title>
        <authorList>
            <person name="Jo E."/>
        </authorList>
    </citation>
    <scope>NUCLEOTIDE SEQUENCE</scope>
    <source>
        <tissue evidence="2">Whole body</tissue>
    </source>
</reference>
<feature type="region of interest" description="Disordered" evidence="1">
    <location>
        <begin position="1"/>
        <end position="29"/>
    </location>
</feature>
<sequence length="71" mass="7496">MTKGDQRKRAATPEVGRSDADGHSAGDDITIGKVGALHEAGRVSDIARACREERLGDGSADHSERLPDRAV</sequence>
<dbReference type="AlphaFoldDB" id="A0AA88KZE2"/>
<comment type="caution">
    <text evidence="2">The sequence shown here is derived from an EMBL/GenBank/DDBJ whole genome shotgun (WGS) entry which is preliminary data.</text>
</comment>